<dbReference type="EMBL" id="BQNB010014375">
    <property type="protein sequence ID" value="GJT27410.1"/>
    <property type="molecule type" value="Genomic_DNA"/>
</dbReference>
<dbReference type="CDD" id="cd09272">
    <property type="entry name" value="RNase_HI_RT_Ty1"/>
    <property type="match status" value="1"/>
</dbReference>
<dbReference type="InterPro" id="IPR043502">
    <property type="entry name" value="DNA/RNA_pol_sf"/>
</dbReference>
<dbReference type="Pfam" id="PF07727">
    <property type="entry name" value="RVT_2"/>
    <property type="match status" value="1"/>
</dbReference>
<proteinExistence type="predicted"/>
<keyword evidence="3" id="KW-1185">Reference proteome</keyword>
<organism evidence="2 3">
    <name type="scientific">Tanacetum coccineum</name>
    <dbReference type="NCBI Taxonomy" id="301880"/>
    <lineage>
        <taxon>Eukaryota</taxon>
        <taxon>Viridiplantae</taxon>
        <taxon>Streptophyta</taxon>
        <taxon>Embryophyta</taxon>
        <taxon>Tracheophyta</taxon>
        <taxon>Spermatophyta</taxon>
        <taxon>Magnoliopsida</taxon>
        <taxon>eudicotyledons</taxon>
        <taxon>Gunneridae</taxon>
        <taxon>Pentapetalae</taxon>
        <taxon>asterids</taxon>
        <taxon>campanulids</taxon>
        <taxon>Asterales</taxon>
        <taxon>Asteraceae</taxon>
        <taxon>Asteroideae</taxon>
        <taxon>Anthemideae</taxon>
        <taxon>Anthemidinae</taxon>
        <taxon>Tanacetum</taxon>
    </lineage>
</organism>
<reference evidence="2" key="2">
    <citation type="submission" date="2022-01" db="EMBL/GenBank/DDBJ databases">
        <authorList>
            <person name="Yamashiro T."/>
            <person name="Shiraishi A."/>
            <person name="Satake H."/>
            <person name="Nakayama K."/>
        </authorList>
    </citation>
    <scope>NUCLEOTIDE SEQUENCE</scope>
</reference>
<comment type="caution">
    <text evidence="2">The sequence shown here is derived from an EMBL/GenBank/DDBJ whole genome shotgun (WGS) entry which is preliminary data.</text>
</comment>
<feature type="domain" description="Reverse transcriptase Ty1/copia-type" evidence="1">
    <location>
        <begin position="102"/>
        <end position="249"/>
    </location>
</feature>
<dbReference type="Proteomes" id="UP001151760">
    <property type="component" value="Unassembled WGS sequence"/>
</dbReference>
<evidence type="ECO:0000313" key="3">
    <source>
        <dbReference type="Proteomes" id="UP001151760"/>
    </source>
</evidence>
<protein>
    <submittedName>
        <fullName evidence="2">Ribonuclease H-like domain-containing protein</fullName>
    </submittedName>
</protein>
<dbReference type="InterPro" id="IPR013103">
    <property type="entry name" value="RVT_2"/>
</dbReference>
<sequence length="534" mass="61171">MTHLHPKAVLLKSSIKTLNTAGQNFSKAAISVNAARQLILPIPTTNRQNVTTAQPKAVREKEVIDSGCSRHMTENKSYLLDYDEIDSVFVLLPLRRISKDGKITWQRNKKDERGIVIRNKARLVAQGYTQEEGSDYDEVFALVARIEAIRLFLAYVSFKDFVVYQMNVKSAFLYGKIDEEVYVCQPLGFEDPEFPDKVYKVEKALYGLHQAPRAWYETLSTYLLDNGFQRGQIDKTLFIKIVKCDILLVQMSTMGELTFFLRLQVTQKDDGIFISQDRYVDEIFKKFGFSTVKTTSTPMETLKPLLKDAEAEDVDVHLYRSMIGSLMYLTASRPDILYLKGQPKLGLWYTKDPPFDLEAYTDSDYAGASLGHEIHHRCCQVIGRDYVHGHYKKQTIVANSTTEAEYVTASSCCGQVLWIQNQMLDYGYNFMNTKIFIDNKSTICIVKNLVFHSKTKHIEIRHHFIRDSYKKRLIQVIKIHTDHNVADLLTKEDKMERDATIASSLEAEQDSEAQIKFEAASKQSNDPPVRALDL</sequence>
<dbReference type="PANTHER" id="PTHR11439">
    <property type="entry name" value="GAG-POL-RELATED RETROTRANSPOSON"/>
    <property type="match status" value="1"/>
</dbReference>
<dbReference type="SUPFAM" id="SSF56672">
    <property type="entry name" value="DNA/RNA polymerases"/>
    <property type="match status" value="1"/>
</dbReference>
<evidence type="ECO:0000259" key="1">
    <source>
        <dbReference type="Pfam" id="PF07727"/>
    </source>
</evidence>
<reference evidence="2" key="1">
    <citation type="journal article" date="2022" name="Int. J. Mol. Sci.">
        <title>Draft Genome of Tanacetum Coccineum: Genomic Comparison of Closely Related Tanacetum-Family Plants.</title>
        <authorList>
            <person name="Yamashiro T."/>
            <person name="Shiraishi A."/>
            <person name="Nakayama K."/>
            <person name="Satake H."/>
        </authorList>
    </citation>
    <scope>NUCLEOTIDE SEQUENCE</scope>
</reference>
<name>A0ABQ5CK93_9ASTR</name>
<gene>
    <name evidence="2" type="ORF">Tco_0907685</name>
</gene>
<evidence type="ECO:0000313" key="2">
    <source>
        <dbReference type="EMBL" id="GJT27410.1"/>
    </source>
</evidence>
<dbReference type="PANTHER" id="PTHR11439:SF495">
    <property type="entry name" value="REVERSE TRANSCRIPTASE, RNA-DEPENDENT DNA POLYMERASE-RELATED"/>
    <property type="match status" value="1"/>
</dbReference>
<accession>A0ABQ5CK93</accession>